<evidence type="ECO:0000256" key="2">
    <source>
        <dbReference type="ARBA" id="ARBA00004496"/>
    </source>
</evidence>
<evidence type="ECO:0000256" key="6">
    <source>
        <dbReference type="ARBA" id="ARBA00022490"/>
    </source>
</evidence>
<sequence>MNHITGTLYIISAPSGAGKTSLVKALMDAQQEPQHGVQAKIRVSVSHTTRAMRPGEVNGVNYNFVDRAEFVRMIEHGDFLEQAEVFGNLYGTSQSHLQQTLDEGHDLILEIDWQGARQVRAQMPQARSIFILPPTQQALRQRLTNRGQDSDEIIEARMREAVSEMSHYNEYEYVVVNDDFAGALEDLKAIFRANRLTQQHQQEQYSELFQELLA</sequence>
<name>A0A3M6I2A2_PSEAJ</name>
<accession>A0A3M6I2A2</accession>
<protein>
    <recommendedName>
        <fullName evidence="5 13">Guanylate kinase</fullName>
        <ecNumber evidence="4 13">2.7.4.8</ecNumber>
    </recommendedName>
    <alternativeName>
        <fullName evidence="11 13">GMP kinase</fullName>
    </alternativeName>
</protein>
<dbReference type="PANTHER" id="PTHR23117:SF13">
    <property type="entry name" value="GUANYLATE KINASE"/>
    <property type="match status" value="1"/>
</dbReference>
<evidence type="ECO:0000313" key="15">
    <source>
        <dbReference type="EMBL" id="RMW11272.1"/>
    </source>
</evidence>
<dbReference type="Proteomes" id="UP000271531">
    <property type="component" value="Unassembled WGS sequence"/>
</dbReference>
<dbReference type="InterPro" id="IPR020590">
    <property type="entry name" value="Guanylate_kinase_CS"/>
</dbReference>
<dbReference type="InterPro" id="IPR027417">
    <property type="entry name" value="P-loop_NTPase"/>
</dbReference>
<comment type="function">
    <text evidence="1 13">Essential for recycling GMP and indirectly, cGMP.</text>
</comment>
<dbReference type="GO" id="GO:0005524">
    <property type="term" value="F:ATP binding"/>
    <property type="evidence" value="ECO:0007669"/>
    <property type="project" value="UniProtKB-UniRule"/>
</dbReference>
<dbReference type="Gene3D" id="3.30.63.10">
    <property type="entry name" value="Guanylate Kinase phosphate binding domain"/>
    <property type="match status" value="1"/>
</dbReference>
<evidence type="ECO:0000256" key="13">
    <source>
        <dbReference type="HAMAP-Rule" id="MF_00328"/>
    </source>
</evidence>
<evidence type="ECO:0000256" key="3">
    <source>
        <dbReference type="ARBA" id="ARBA00005790"/>
    </source>
</evidence>
<dbReference type="GO" id="GO:0005829">
    <property type="term" value="C:cytosol"/>
    <property type="evidence" value="ECO:0007669"/>
    <property type="project" value="TreeGrafter"/>
</dbReference>
<keyword evidence="6 13" id="KW-0963">Cytoplasm</keyword>
<dbReference type="HAMAP" id="MF_00328">
    <property type="entry name" value="Guanylate_kinase"/>
    <property type="match status" value="1"/>
</dbReference>
<proteinExistence type="inferred from homology"/>
<evidence type="ECO:0000256" key="9">
    <source>
        <dbReference type="ARBA" id="ARBA00022777"/>
    </source>
</evidence>
<evidence type="ECO:0000256" key="5">
    <source>
        <dbReference type="ARBA" id="ARBA00016296"/>
    </source>
</evidence>
<gene>
    <name evidence="13" type="primary">gmk</name>
    <name evidence="15" type="ORF">ALP03_02400</name>
</gene>
<dbReference type="CDD" id="cd00071">
    <property type="entry name" value="GMPK"/>
    <property type="match status" value="1"/>
</dbReference>
<dbReference type="EC" id="2.7.4.8" evidence="4 13"/>
<dbReference type="PROSITE" id="PS00856">
    <property type="entry name" value="GUANYLATE_KINASE_1"/>
    <property type="match status" value="1"/>
</dbReference>
<dbReference type="InterPro" id="IPR008145">
    <property type="entry name" value="GK/Ca_channel_bsu"/>
</dbReference>
<organism evidence="15 16">
    <name type="scientific">Pseudomonas amygdali pv. tabaci</name>
    <name type="common">Pseudomonas syringae pv. tabaci</name>
    <dbReference type="NCBI Taxonomy" id="322"/>
    <lineage>
        <taxon>Bacteria</taxon>
        <taxon>Pseudomonadati</taxon>
        <taxon>Pseudomonadota</taxon>
        <taxon>Gammaproteobacteria</taxon>
        <taxon>Pseudomonadales</taxon>
        <taxon>Pseudomonadaceae</taxon>
        <taxon>Pseudomonas</taxon>
        <taxon>Pseudomonas amygdali</taxon>
    </lineage>
</organism>
<feature type="domain" description="Guanylate kinase-like" evidence="14">
    <location>
        <begin position="6"/>
        <end position="192"/>
    </location>
</feature>
<dbReference type="SUPFAM" id="SSF52540">
    <property type="entry name" value="P-loop containing nucleoside triphosphate hydrolases"/>
    <property type="match status" value="1"/>
</dbReference>
<evidence type="ECO:0000256" key="8">
    <source>
        <dbReference type="ARBA" id="ARBA00022741"/>
    </source>
</evidence>
<dbReference type="InterPro" id="IPR008144">
    <property type="entry name" value="Guanylate_kin-like_dom"/>
</dbReference>
<dbReference type="InterPro" id="IPR017665">
    <property type="entry name" value="Guanylate_kinase"/>
</dbReference>
<keyword evidence="9 13" id="KW-0418">Kinase</keyword>
<dbReference type="SMART" id="SM00072">
    <property type="entry name" value="GuKc"/>
    <property type="match status" value="1"/>
</dbReference>
<evidence type="ECO:0000259" key="14">
    <source>
        <dbReference type="PROSITE" id="PS50052"/>
    </source>
</evidence>
<feature type="binding site" evidence="13">
    <location>
        <begin position="13"/>
        <end position="20"/>
    </location>
    <ligand>
        <name>ATP</name>
        <dbReference type="ChEBI" id="CHEBI:30616"/>
    </ligand>
</feature>
<keyword evidence="8 13" id="KW-0547">Nucleotide-binding</keyword>
<reference evidence="15 16" key="1">
    <citation type="submission" date="2018-08" db="EMBL/GenBank/DDBJ databases">
        <title>Recombination of ecologically and evolutionarily significant loci maintains genetic cohesion in the Pseudomonas syringae species complex.</title>
        <authorList>
            <person name="Dillon M."/>
            <person name="Thakur S."/>
            <person name="Almeida R.N.D."/>
            <person name="Weir B.S."/>
            <person name="Guttman D.S."/>
        </authorList>
    </citation>
    <scope>NUCLEOTIDE SEQUENCE [LARGE SCALE GENOMIC DNA]</scope>
    <source>
        <strain evidence="15 16">ICMP 4525</strain>
    </source>
</reference>
<dbReference type="GO" id="GO:0004385">
    <property type="term" value="F:GMP kinase activity"/>
    <property type="evidence" value="ECO:0007669"/>
    <property type="project" value="UniProtKB-UniRule"/>
</dbReference>
<keyword evidence="10 13" id="KW-0067">ATP-binding</keyword>
<comment type="similarity">
    <text evidence="3 13">Belongs to the guanylate kinase family.</text>
</comment>
<evidence type="ECO:0000313" key="16">
    <source>
        <dbReference type="Proteomes" id="UP000271531"/>
    </source>
</evidence>
<evidence type="ECO:0000256" key="7">
    <source>
        <dbReference type="ARBA" id="ARBA00022679"/>
    </source>
</evidence>
<dbReference type="AlphaFoldDB" id="A0A3M6I2A2"/>
<dbReference type="Pfam" id="PF00625">
    <property type="entry name" value="Guanylate_kin"/>
    <property type="match status" value="1"/>
</dbReference>
<dbReference type="EMBL" id="RBVA01000095">
    <property type="protein sequence ID" value="RMW11272.1"/>
    <property type="molecule type" value="Genomic_DNA"/>
</dbReference>
<dbReference type="FunFam" id="3.30.63.10:FF:000002">
    <property type="entry name" value="Guanylate kinase 1"/>
    <property type="match status" value="1"/>
</dbReference>
<comment type="caution">
    <text evidence="15">The sequence shown here is derived from an EMBL/GenBank/DDBJ whole genome shotgun (WGS) entry which is preliminary data.</text>
</comment>
<comment type="catalytic activity">
    <reaction evidence="12 13">
        <text>GMP + ATP = GDP + ADP</text>
        <dbReference type="Rhea" id="RHEA:20780"/>
        <dbReference type="ChEBI" id="CHEBI:30616"/>
        <dbReference type="ChEBI" id="CHEBI:58115"/>
        <dbReference type="ChEBI" id="CHEBI:58189"/>
        <dbReference type="ChEBI" id="CHEBI:456216"/>
        <dbReference type="EC" id="2.7.4.8"/>
    </reaction>
</comment>
<comment type="subcellular location">
    <subcellularLocation>
        <location evidence="2 13">Cytoplasm</location>
    </subcellularLocation>
</comment>
<keyword evidence="7 13" id="KW-0808">Transferase</keyword>
<evidence type="ECO:0000256" key="10">
    <source>
        <dbReference type="ARBA" id="ARBA00022840"/>
    </source>
</evidence>
<dbReference type="NCBIfam" id="TIGR03263">
    <property type="entry name" value="guanyl_kin"/>
    <property type="match status" value="1"/>
</dbReference>
<evidence type="ECO:0000256" key="1">
    <source>
        <dbReference type="ARBA" id="ARBA00003531"/>
    </source>
</evidence>
<dbReference type="FunFam" id="3.40.50.300:FF:000855">
    <property type="entry name" value="Guanylate kinase"/>
    <property type="match status" value="1"/>
</dbReference>
<dbReference type="Gene3D" id="3.40.50.300">
    <property type="entry name" value="P-loop containing nucleotide triphosphate hydrolases"/>
    <property type="match status" value="1"/>
</dbReference>
<dbReference type="PROSITE" id="PS50052">
    <property type="entry name" value="GUANYLATE_KINASE_2"/>
    <property type="match status" value="1"/>
</dbReference>
<evidence type="ECO:0000256" key="11">
    <source>
        <dbReference type="ARBA" id="ARBA00030128"/>
    </source>
</evidence>
<evidence type="ECO:0000256" key="12">
    <source>
        <dbReference type="ARBA" id="ARBA00048594"/>
    </source>
</evidence>
<evidence type="ECO:0000256" key="4">
    <source>
        <dbReference type="ARBA" id="ARBA00012961"/>
    </source>
</evidence>
<dbReference type="PANTHER" id="PTHR23117">
    <property type="entry name" value="GUANYLATE KINASE-RELATED"/>
    <property type="match status" value="1"/>
</dbReference>